<evidence type="ECO:0000256" key="1">
    <source>
        <dbReference type="SAM" id="MobiDB-lite"/>
    </source>
</evidence>
<accession>A0A9D2PFJ9</accession>
<dbReference type="SUPFAM" id="SSF53474">
    <property type="entry name" value="alpha/beta-Hydrolases"/>
    <property type="match status" value="1"/>
</dbReference>
<proteinExistence type="predicted"/>
<dbReference type="AlphaFoldDB" id="A0A9D2PFJ9"/>
<sequence length="369" mass="40860">MKKRNFILAAAAAFSLALAPACAQPALEAERETAQADQTSAQTQETAQPDQTQSADQLQDTAQAPALSPAPDYSDPSSWACLETEADGRPADIFFVCPTVYSGDENSFNMSLADEDTKASFSGAVNMEKGIYDGSGRFFAPYYRQIGLNVYEMPEEEREPWLETAFADVEDAFEYYWENYNDGRPVVLAGFSQGADLCIRLLEHSFDQEKMDQLAACYAIGWRITDEDLNAFPHLKMASGETDTGVIISFNSEAENVTDSLMIPAGTKTYAINPLNWKTDSTPADKSMNPGACFTDYSGQILSEIPELTGAYIDSTRGALKVPDVSPEDYPPVLDIFSDGIYHLYDYQFFYRSLQKNVQTRVDAWESTH</sequence>
<reference evidence="3" key="2">
    <citation type="submission" date="2021-04" db="EMBL/GenBank/DDBJ databases">
        <authorList>
            <person name="Gilroy R."/>
        </authorList>
    </citation>
    <scope>NUCLEOTIDE SEQUENCE</scope>
    <source>
        <strain evidence="3">CHK183-5548</strain>
    </source>
</reference>
<reference evidence="3" key="1">
    <citation type="journal article" date="2021" name="PeerJ">
        <title>Extensive microbial diversity within the chicken gut microbiome revealed by metagenomics and culture.</title>
        <authorList>
            <person name="Gilroy R."/>
            <person name="Ravi A."/>
            <person name="Getino M."/>
            <person name="Pursley I."/>
            <person name="Horton D.L."/>
            <person name="Alikhan N.F."/>
            <person name="Baker D."/>
            <person name="Gharbi K."/>
            <person name="Hall N."/>
            <person name="Watson M."/>
            <person name="Adriaenssens E.M."/>
            <person name="Foster-Nyarko E."/>
            <person name="Jarju S."/>
            <person name="Secka A."/>
            <person name="Antonio M."/>
            <person name="Oren A."/>
            <person name="Chaudhuri R.R."/>
            <person name="La Ragione R."/>
            <person name="Hildebrand F."/>
            <person name="Pallen M.J."/>
        </authorList>
    </citation>
    <scope>NUCLEOTIDE SEQUENCE</scope>
    <source>
        <strain evidence="3">CHK183-5548</strain>
    </source>
</reference>
<keyword evidence="2" id="KW-0732">Signal</keyword>
<dbReference type="Proteomes" id="UP000823883">
    <property type="component" value="Unassembled WGS sequence"/>
</dbReference>
<dbReference type="InterPro" id="IPR021440">
    <property type="entry name" value="DUF3089"/>
</dbReference>
<gene>
    <name evidence="3" type="ORF">IAA04_10960</name>
</gene>
<name>A0A9D2PFJ9_9FIRM</name>
<evidence type="ECO:0000313" key="3">
    <source>
        <dbReference type="EMBL" id="HJC48560.1"/>
    </source>
</evidence>
<evidence type="ECO:0000256" key="2">
    <source>
        <dbReference type="SAM" id="SignalP"/>
    </source>
</evidence>
<organism evidence="3 4">
    <name type="scientific">Candidatus Lachnoclostridium pullistercoris</name>
    <dbReference type="NCBI Taxonomy" id="2838632"/>
    <lineage>
        <taxon>Bacteria</taxon>
        <taxon>Bacillati</taxon>
        <taxon>Bacillota</taxon>
        <taxon>Clostridia</taxon>
        <taxon>Lachnospirales</taxon>
        <taxon>Lachnospiraceae</taxon>
    </lineage>
</organism>
<feature type="signal peptide" evidence="2">
    <location>
        <begin position="1"/>
        <end position="23"/>
    </location>
</feature>
<protein>
    <submittedName>
        <fullName evidence="3">DUF3089 domain-containing protein</fullName>
    </submittedName>
</protein>
<feature type="chain" id="PRO_5038364270" evidence="2">
    <location>
        <begin position="24"/>
        <end position="369"/>
    </location>
</feature>
<dbReference type="Gene3D" id="3.40.50.1820">
    <property type="entry name" value="alpha/beta hydrolase"/>
    <property type="match status" value="1"/>
</dbReference>
<comment type="caution">
    <text evidence="3">The sequence shown here is derived from an EMBL/GenBank/DDBJ whole genome shotgun (WGS) entry which is preliminary data.</text>
</comment>
<dbReference type="EMBL" id="DWWL01000071">
    <property type="protein sequence ID" value="HJC48560.1"/>
    <property type="molecule type" value="Genomic_DNA"/>
</dbReference>
<feature type="region of interest" description="Disordered" evidence="1">
    <location>
        <begin position="25"/>
        <end position="59"/>
    </location>
</feature>
<dbReference type="InterPro" id="IPR029058">
    <property type="entry name" value="AB_hydrolase_fold"/>
</dbReference>
<dbReference type="Pfam" id="PF11288">
    <property type="entry name" value="DUF3089"/>
    <property type="match status" value="1"/>
</dbReference>
<feature type="compositionally biased region" description="Low complexity" evidence="1">
    <location>
        <begin position="35"/>
        <end position="48"/>
    </location>
</feature>
<evidence type="ECO:0000313" key="4">
    <source>
        <dbReference type="Proteomes" id="UP000823883"/>
    </source>
</evidence>
<feature type="compositionally biased region" description="Polar residues" evidence="1">
    <location>
        <begin position="49"/>
        <end position="59"/>
    </location>
</feature>